<evidence type="ECO:0000256" key="4">
    <source>
        <dbReference type="ARBA" id="ARBA00022692"/>
    </source>
</evidence>
<keyword evidence="3" id="KW-1003">Cell membrane</keyword>
<dbReference type="GO" id="GO:0055085">
    <property type="term" value="P:transmembrane transport"/>
    <property type="evidence" value="ECO:0007669"/>
    <property type="project" value="InterPro"/>
</dbReference>
<keyword evidence="6 7" id="KW-0472">Membrane</keyword>
<dbReference type="AlphaFoldDB" id="A0A9D2H6J7"/>
<dbReference type="EMBL" id="DXAM01000092">
    <property type="protein sequence ID" value="HJA04510.1"/>
    <property type="molecule type" value="Genomic_DNA"/>
</dbReference>
<keyword evidence="4 7" id="KW-0812">Transmembrane</keyword>
<proteinExistence type="inferred from homology"/>
<keyword evidence="2 7" id="KW-0813">Transport</keyword>
<evidence type="ECO:0000256" key="3">
    <source>
        <dbReference type="ARBA" id="ARBA00022475"/>
    </source>
</evidence>
<feature type="transmembrane region" description="Helical" evidence="7">
    <location>
        <begin position="69"/>
        <end position="93"/>
    </location>
</feature>
<name>A0A9D2H6J7_9MICO</name>
<evidence type="ECO:0000256" key="5">
    <source>
        <dbReference type="ARBA" id="ARBA00022989"/>
    </source>
</evidence>
<evidence type="ECO:0000313" key="9">
    <source>
        <dbReference type="EMBL" id="HJA04510.1"/>
    </source>
</evidence>
<protein>
    <submittedName>
        <fullName evidence="9">Carbohydrate ABC transporter permease</fullName>
    </submittedName>
</protein>
<dbReference type="PROSITE" id="PS50928">
    <property type="entry name" value="ABC_TM1"/>
    <property type="match status" value="1"/>
</dbReference>
<dbReference type="Pfam" id="PF00528">
    <property type="entry name" value="BPD_transp_1"/>
    <property type="match status" value="1"/>
</dbReference>
<gene>
    <name evidence="9" type="ORF">H9800_06565</name>
</gene>
<evidence type="ECO:0000256" key="2">
    <source>
        <dbReference type="ARBA" id="ARBA00022448"/>
    </source>
</evidence>
<comment type="subcellular location">
    <subcellularLocation>
        <location evidence="1 7">Cell membrane</location>
        <topology evidence="1 7">Multi-pass membrane protein</topology>
    </subcellularLocation>
</comment>
<feature type="transmembrane region" description="Helical" evidence="7">
    <location>
        <begin position="240"/>
        <end position="261"/>
    </location>
</feature>
<keyword evidence="5 7" id="KW-1133">Transmembrane helix</keyword>
<reference evidence="9" key="1">
    <citation type="journal article" date="2021" name="PeerJ">
        <title>Extensive microbial diversity within the chicken gut microbiome revealed by metagenomics and culture.</title>
        <authorList>
            <person name="Gilroy R."/>
            <person name="Ravi A."/>
            <person name="Getino M."/>
            <person name="Pursley I."/>
            <person name="Horton D.L."/>
            <person name="Alikhan N.F."/>
            <person name="Baker D."/>
            <person name="Gharbi K."/>
            <person name="Hall N."/>
            <person name="Watson M."/>
            <person name="Adriaenssens E.M."/>
            <person name="Foster-Nyarko E."/>
            <person name="Jarju S."/>
            <person name="Secka A."/>
            <person name="Antonio M."/>
            <person name="Oren A."/>
            <person name="Chaudhuri R.R."/>
            <person name="La Ragione R."/>
            <person name="Hildebrand F."/>
            <person name="Pallen M.J."/>
        </authorList>
    </citation>
    <scope>NUCLEOTIDE SEQUENCE</scope>
    <source>
        <strain evidence="9">ChiHjej8B7-3636</strain>
    </source>
</reference>
<dbReference type="GO" id="GO:0005886">
    <property type="term" value="C:plasma membrane"/>
    <property type="evidence" value="ECO:0007669"/>
    <property type="project" value="UniProtKB-SubCell"/>
</dbReference>
<dbReference type="InterPro" id="IPR000515">
    <property type="entry name" value="MetI-like"/>
</dbReference>
<dbReference type="CDD" id="cd06261">
    <property type="entry name" value="TM_PBP2"/>
    <property type="match status" value="1"/>
</dbReference>
<feature type="transmembrane region" description="Helical" evidence="7">
    <location>
        <begin position="7"/>
        <end position="28"/>
    </location>
</feature>
<dbReference type="PANTHER" id="PTHR43744:SF12">
    <property type="entry name" value="ABC TRANSPORTER PERMEASE PROTEIN MG189-RELATED"/>
    <property type="match status" value="1"/>
</dbReference>
<evidence type="ECO:0000256" key="1">
    <source>
        <dbReference type="ARBA" id="ARBA00004651"/>
    </source>
</evidence>
<comment type="similarity">
    <text evidence="7">Belongs to the binding-protein-dependent transport system permease family.</text>
</comment>
<feature type="transmembrane region" description="Helical" evidence="7">
    <location>
        <begin position="138"/>
        <end position="158"/>
    </location>
</feature>
<dbReference type="Proteomes" id="UP000824220">
    <property type="component" value="Unassembled WGS sequence"/>
</dbReference>
<dbReference type="Gene3D" id="1.10.3720.10">
    <property type="entry name" value="MetI-like"/>
    <property type="match status" value="1"/>
</dbReference>
<dbReference type="InterPro" id="IPR035906">
    <property type="entry name" value="MetI-like_sf"/>
</dbReference>
<dbReference type="SUPFAM" id="SSF161098">
    <property type="entry name" value="MetI-like"/>
    <property type="match status" value="1"/>
</dbReference>
<evidence type="ECO:0000259" key="8">
    <source>
        <dbReference type="PROSITE" id="PS50928"/>
    </source>
</evidence>
<evidence type="ECO:0000256" key="7">
    <source>
        <dbReference type="RuleBase" id="RU363032"/>
    </source>
</evidence>
<sequence>MMRRERAARWAIAVPMMLLAIATIYPILFGLNVSLKTRKDYVLDRLGATQTINLQNYADAWTNADMGRYFLNTITVTVVSVALILLLASMCGYALSHLSFRGSKVAFLIILAMMMIPFQVIMVPTVKVMSDLGLIDTFPGLIIAYVAQYLPFTVYFMTSYYSGIPREMTEAARVDGNGLFGVWWRIMVPTGKPALISMGILNALFIWNDILIALLLMQSPEKRTVMVGVSTLRGQYPDNVPTYIAGVMLAVLPIIVIYLVFQRQITAGVTAGATKG</sequence>
<accession>A0A9D2H6J7</accession>
<feature type="domain" description="ABC transmembrane type-1" evidence="8">
    <location>
        <begin position="70"/>
        <end position="261"/>
    </location>
</feature>
<reference evidence="9" key="2">
    <citation type="submission" date="2021-04" db="EMBL/GenBank/DDBJ databases">
        <authorList>
            <person name="Gilroy R."/>
        </authorList>
    </citation>
    <scope>NUCLEOTIDE SEQUENCE</scope>
    <source>
        <strain evidence="9">ChiHjej8B7-3636</strain>
    </source>
</reference>
<evidence type="ECO:0000256" key="6">
    <source>
        <dbReference type="ARBA" id="ARBA00023136"/>
    </source>
</evidence>
<feature type="transmembrane region" description="Helical" evidence="7">
    <location>
        <begin position="105"/>
        <end position="126"/>
    </location>
</feature>
<feature type="transmembrane region" description="Helical" evidence="7">
    <location>
        <begin position="194"/>
        <end position="217"/>
    </location>
</feature>
<dbReference type="PANTHER" id="PTHR43744">
    <property type="entry name" value="ABC TRANSPORTER PERMEASE PROTEIN MG189-RELATED-RELATED"/>
    <property type="match status" value="1"/>
</dbReference>
<comment type="caution">
    <text evidence="9">The sequence shown here is derived from an EMBL/GenBank/DDBJ whole genome shotgun (WGS) entry which is preliminary data.</text>
</comment>
<organism evidence="9 10">
    <name type="scientific">Candidatus Microbacterium stercoravium</name>
    <dbReference type="NCBI Taxonomy" id="2838697"/>
    <lineage>
        <taxon>Bacteria</taxon>
        <taxon>Bacillati</taxon>
        <taxon>Actinomycetota</taxon>
        <taxon>Actinomycetes</taxon>
        <taxon>Micrococcales</taxon>
        <taxon>Microbacteriaceae</taxon>
        <taxon>Microbacterium</taxon>
    </lineage>
</organism>
<evidence type="ECO:0000313" key="10">
    <source>
        <dbReference type="Proteomes" id="UP000824220"/>
    </source>
</evidence>